<protein>
    <submittedName>
        <fullName evidence="1">Uncharacterized protein</fullName>
    </submittedName>
</protein>
<sequence>MNGSFRKSERGRASSPAIMCGAVSAGSQSEHEELQSSLGSIGARGAGVDCSQSDTGTLNPIGLYGQIQVYTLQDLQQ</sequence>
<proteinExistence type="predicted"/>
<reference evidence="1 2" key="1">
    <citation type="journal article" date="2024" name="Genome Biol. Evol.">
        <title>Chromosome-level genome assembly of the viviparous eelpout Zoarces viviparus.</title>
        <authorList>
            <person name="Fuhrmann N."/>
            <person name="Brasseur M.V."/>
            <person name="Bakowski C.E."/>
            <person name="Podsiadlowski L."/>
            <person name="Prost S."/>
            <person name="Krehenwinkel H."/>
            <person name="Mayer C."/>
        </authorList>
    </citation>
    <scope>NUCLEOTIDE SEQUENCE [LARGE SCALE GENOMIC DNA]</scope>
    <source>
        <strain evidence="1">NO-MEL_2022_Ind0_liver</strain>
    </source>
</reference>
<gene>
    <name evidence="1" type="ORF">VZT92_002999</name>
</gene>
<comment type="caution">
    <text evidence="1">The sequence shown here is derived from an EMBL/GenBank/DDBJ whole genome shotgun (WGS) entry which is preliminary data.</text>
</comment>
<evidence type="ECO:0000313" key="2">
    <source>
        <dbReference type="Proteomes" id="UP001488805"/>
    </source>
</evidence>
<dbReference type="EMBL" id="JBCEZU010000013">
    <property type="protein sequence ID" value="KAK9540555.1"/>
    <property type="molecule type" value="Genomic_DNA"/>
</dbReference>
<dbReference type="AlphaFoldDB" id="A0AAW1G1X0"/>
<keyword evidence="2" id="KW-1185">Reference proteome</keyword>
<name>A0AAW1G1X0_ZOAVI</name>
<accession>A0AAW1G1X0</accession>
<evidence type="ECO:0000313" key="1">
    <source>
        <dbReference type="EMBL" id="KAK9540555.1"/>
    </source>
</evidence>
<organism evidence="1 2">
    <name type="scientific">Zoarces viviparus</name>
    <name type="common">Viviparous eelpout</name>
    <name type="synonym">Blennius viviparus</name>
    <dbReference type="NCBI Taxonomy" id="48416"/>
    <lineage>
        <taxon>Eukaryota</taxon>
        <taxon>Metazoa</taxon>
        <taxon>Chordata</taxon>
        <taxon>Craniata</taxon>
        <taxon>Vertebrata</taxon>
        <taxon>Euteleostomi</taxon>
        <taxon>Actinopterygii</taxon>
        <taxon>Neopterygii</taxon>
        <taxon>Teleostei</taxon>
        <taxon>Neoteleostei</taxon>
        <taxon>Acanthomorphata</taxon>
        <taxon>Eupercaria</taxon>
        <taxon>Perciformes</taxon>
        <taxon>Cottioidei</taxon>
        <taxon>Zoarcales</taxon>
        <taxon>Zoarcidae</taxon>
        <taxon>Zoarcinae</taxon>
        <taxon>Zoarces</taxon>
    </lineage>
</organism>
<dbReference type="Proteomes" id="UP001488805">
    <property type="component" value="Unassembled WGS sequence"/>
</dbReference>